<dbReference type="GO" id="GO:0005068">
    <property type="term" value="F:transmembrane receptor protein tyrosine kinase adaptor activity"/>
    <property type="evidence" value="ECO:0007669"/>
    <property type="project" value="TreeGrafter"/>
</dbReference>
<feature type="region of interest" description="Disordered" evidence="1">
    <location>
        <begin position="1"/>
        <end position="32"/>
    </location>
</feature>
<evidence type="ECO:0000313" key="3">
    <source>
        <dbReference type="Proteomes" id="UP000075901"/>
    </source>
</evidence>
<dbReference type="InterPro" id="IPR035897">
    <property type="entry name" value="Toll_tir_struct_dom_sf"/>
</dbReference>
<organism evidence="2 3">
    <name type="scientific">Anopheles maculatus</name>
    <dbReference type="NCBI Taxonomy" id="74869"/>
    <lineage>
        <taxon>Eukaryota</taxon>
        <taxon>Metazoa</taxon>
        <taxon>Ecdysozoa</taxon>
        <taxon>Arthropoda</taxon>
        <taxon>Hexapoda</taxon>
        <taxon>Insecta</taxon>
        <taxon>Pterygota</taxon>
        <taxon>Neoptera</taxon>
        <taxon>Endopterygota</taxon>
        <taxon>Diptera</taxon>
        <taxon>Nematocera</taxon>
        <taxon>Culicoidea</taxon>
        <taxon>Culicidae</taxon>
        <taxon>Anophelinae</taxon>
        <taxon>Anopheles</taxon>
        <taxon>Anopheles maculatus group</taxon>
    </lineage>
</organism>
<reference evidence="3" key="1">
    <citation type="submission" date="2013-09" db="EMBL/GenBank/DDBJ databases">
        <title>The Genome Sequence of Anopheles maculatus species B.</title>
        <authorList>
            <consortium name="The Broad Institute Genomics Platform"/>
            <person name="Neafsey D.E."/>
            <person name="Besansky N."/>
            <person name="Howell P."/>
            <person name="Walton C."/>
            <person name="Young S.K."/>
            <person name="Zeng Q."/>
            <person name="Gargeya S."/>
            <person name="Fitzgerald M."/>
            <person name="Haas B."/>
            <person name="Abouelleil A."/>
            <person name="Allen A.W."/>
            <person name="Alvarado L."/>
            <person name="Arachchi H.M."/>
            <person name="Berlin A.M."/>
            <person name="Chapman S.B."/>
            <person name="Gainer-Dewar J."/>
            <person name="Goldberg J."/>
            <person name="Griggs A."/>
            <person name="Gujja S."/>
            <person name="Hansen M."/>
            <person name="Howarth C."/>
            <person name="Imamovic A."/>
            <person name="Ireland A."/>
            <person name="Larimer J."/>
            <person name="McCowan C."/>
            <person name="Murphy C."/>
            <person name="Pearson M."/>
            <person name="Poon T.W."/>
            <person name="Priest M."/>
            <person name="Roberts A."/>
            <person name="Saif S."/>
            <person name="Shea T."/>
            <person name="Sisk P."/>
            <person name="Sykes S."/>
            <person name="Wortman J."/>
            <person name="Nusbaum C."/>
            <person name="Birren B."/>
        </authorList>
    </citation>
    <scope>NUCLEOTIDE SEQUENCE [LARGE SCALE GENOMIC DNA]</scope>
    <source>
        <strain evidence="3">maculatus3</strain>
    </source>
</reference>
<evidence type="ECO:0000256" key="1">
    <source>
        <dbReference type="SAM" id="MobiDB-lite"/>
    </source>
</evidence>
<dbReference type="GO" id="GO:0005829">
    <property type="term" value="C:cytosol"/>
    <property type="evidence" value="ECO:0007669"/>
    <property type="project" value="TreeGrafter"/>
</dbReference>
<dbReference type="PANTHER" id="PTHR16267">
    <property type="entry name" value="BANK1/PIK3AP1 FAMILY MEMBER"/>
    <property type="match status" value="1"/>
</dbReference>
<dbReference type="AlphaFoldDB" id="A0A182T5U1"/>
<dbReference type="VEuPathDB" id="VectorBase:AMAM020220"/>
<name>A0A182T5U1_9DIPT</name>
<accession>A0A182T5U1</accession>
<dbReference type="InterPro" id="IPR052446">
    <property type="entry name" value="B-cell_PI3K-Signaling_Adptrs"/>
</dbReference>
<dbReference type="GO" id="GO:0005104">
    <property type="term" value="F:fibroblast growth factor receptor binding"/>
    <property type="evidence" value="ECO:0007669"/>
    <property type="project" value="TreeGrafter"/>
</dbReference>
<keyword evidence="3" id="KW-1185">Reference proteome</keyword>
<dbReference type="Gene3D" id="3.40.50.10140">
    <property type="entry name" value="Toll/interleukin-1 receptor homology (TIR) domain"/>
    <property type="match status" value="1"/>
</dbReference>
<dbReference type="Proteomes" id="UP000075901">
    <property type="component" value="Unassembled WGS sequence"/>
</dbReference>
<evidence type="ECO:0000313" key="2">
    <source>
        <dbReference type="EnsemblMetazoa" id="AMAM020220-PA"/>
    </source>
</evidence>
<dbReference type="PANTHER" id="PTHR16267:SF11">
    <property type="entry name" value="STUMPS, ISOFORM E"/>
    <property type="match status" value="1"/>
</dbReference>
<reference evidence="2" key="2">
    <citation type="submission" date="2020-05" db="UniProtKB">
        <authorList>
            <consortium name="EnsemblMetazoa"/>
        </authorList>
    </citation>
    <scope>IDENTIFICATION</scope>
    <source>
        <strain evidence="2">maculatus3</strain>
    </source>
</reference>
<proteinExistence type="predicted"/>
<dbReference type="EnsemblMetazoa" id="AMAM020220-RA">
    <property type="protein sequence ID" value="AMAM020220-PA"/>
    <property type="gene ID" value="AMAM020220"/>
</dbReference>
<protein>
    <submittedName>
        <fullName evidence="2">Uncharacterized protein</fullName>
    </submittedName>
</protein>
<sequence>MDPLPLCSDNPNYFNEDAASGTGEPAEEPVEQKKHRFYHLKRLVTYSKLKRTATIADGGGRGGGEYADSPPPIRGTSTIFRYRSNSASCTGNGAPLDGPILENGAPRPMMRPAAASPPELSLLPPFACPTFRPPKHPVSRLGTHPIPVSAMLSLENIGTLLAAAMDVLFVTARHSEHGMLWVNHLKVCFDKITKQRGRLPFKFLHIKLDEEVVQQPTHVIQQCESTKLQIVVVCPALMGLSPCLLHTKLNTLLTPNRVLGMLLDVSECAVNEFAKTALPGYSRWRTCPVREKDTAFVSELLGIATDIL</sequence>